<dbReference type="AlphaFoldDB" id="A0AAV9N8I8"/>
<name>A0AAV9N8I8_9EURO</name>
<organism evidence="2 3">
    <name type="scientific">Exophiala bonariae</name>
    <dbReference type="NCBI Taxonomy" id="1690606"/>
    <lineage>
        <taxon>Eukaryota</taxon>
        <taxon>Fungi</taxon>
        <taxon>Dikarya</taxon>
        <taxon>Ascomycota</taxon>
        <taxon>Pezizomycotina</taxon>
        <taxon>Eurotiomycetes</taxon>
        <taxon>Chaetothyriomycetidae</taxon>
        <taxon>Chaetothyriales</taxon>
        <taxon>Herpotrichiellaceae</taxon>
        <taxon>Exophiala</taxon>
    </lineage>
</organism>
<sequence>MQGEQSYLWINKNQQSTSLSTSKGRESALVNGHAQRVSAKNRKYRSAKIVPSKFSRLAFRAMPGTDDETQNPTQKNKKVDKQLRLSISESPVDPFRVTTLNVDEHSGQLLTFHVAWWRSVAPDWRTWHEVDLKQPADAVMSQKCFKSPLYMLTTITFTSIQMQVLKLPGSRTDVTEALHLKTILALREALVKGTYSPMQFVEVLSYLCLTEVFKGDFTAARVHLSAVQHLLVLVGGISKVLNHISEMIVFTDYYLALSTLGHPILGHHANSDDAPPVSASDMASQYSDSLLRTDWVVKLPEEVLGTAVAQLLFCTQTLQQAWTNKGSIINGYWVRKKCVSILICLLGAWDIDSMPSQKSEFARVSIILWTAFVLATTLDTQGAKNYIPTFESATIKKYQSVGMTKVSVALLKWNKVLTHDYGVVPPGLDTLLAILSMIPNELEASGGVNLSELMSSFSTLEQRKRLEKALVYTRAQAERSLRFRVWCTSILLC</sequence>
<feature type="compositionally biased region" description="Polar residues" evidence="1">
    <location>
        <begin position="11"/>
        <end position="22"/>
    </location>
</feature>
<dbReference type="EMBL" id="JAVRRD010000014">
    <property type="protein sequence ID" value="KAK5051865.1"/>
    <property type="molecule type" value="Genomic_DNA"/>
</dbReference>
<evidence type="ECO:0000313" key="3">
    <source>
        <dbReference type="Proteomes" id="UP001358417"/>
    </source>
</evidence>
<dbReference type="Proteomes" id="UP001358417">
    <property type="component" value="Unassembled WGS sequence"/>
</dbReference>
<keyword evidence="3" id="KW-1185">Reference proteome</keyword>
<gene>
    <name evidence="2" type="ORF">LTR84_002668</name>
</gene>
<feature type="region of interest" description="Disordered" evidence="1">
    <location>
        <begin position="11"/>
        <end position="42"/>
    </location>
</feature>
<protein>
    <submittedName>
        <fullName evidence="2">Uncharacterized protein</fullName>
    </submittedName>
</protein>
<reference evidence="2 3" key="1">
    <citation type="submission" date="2023-08" db="EMBL/GenBank/DDBJ databases">
        <title>Black Yeasts Isolated from many extreme environments.</title>
        <authorList>
            <person name="Coleine C."/>
            <person name="Stajich J.E."/>
            <person name="Selbmann L."/>
        </authorList>
    </citation>
    <scope>NUCLEOTIDE SEQUENCE [LARGE SCALE GENOMIC DNA]</scope>
    <source>
        <strain evidence="2 3">CCFEE 5792</strain>
    </source>
</reference>
<feature type="region of interest" description="Disordered" evidence="1">
    <location>
        <begin position="61"/>
        <end position="81"/>
    </location>
</feature>
<proteinExistence type="predicted"/>
<accession>A0AAV9N8I8</accession>
<dbReference type="GeneID" id="89970867"/>
<evidence type="ECO:0000256" key="1">
    <source>
        <dbReference type="SAM" id="MobiDB-lite"/>
    </source>
</evidence>
<comment type="caution">
    <text evidence="2">The sequence shown here is derived from an EMBL/GenBank/DDBJ whole genome shotgun (WGS) entry which is preliminary data.</text>
</comment>
<dbReference type="RefSeq" id="XP_064705879.1">
    <property type="nucleotide sequence ID" value="XM_064846269.1"/>
</dbReference>
<evidence type="ECO:0000313" key="2">
    <source>
        <dbReference type="EMBL" id="KAK5051865.1"/>
    </source>
</evidence>